<evidence type="ECO:0000313" key="8">
    <source>
        <dbReference type="Proteomes" id="UP001372338"/>
    </source>
</evidence>
<feature type="region of interest" description="Disordered" evidence="5">
    <location>
        <begin position="230"/>
        <end position="259"/>
    </location>
</feature>
<feature type="region of interest" description="Disordered" evidence="5">
    <location>
        <begin position="76"/>
        <end position="96"/>
    </location>
</feature>
<dbReference type="SMART" id="SM00015">
    <property type="entry name" value="IQ"/>
    <property type="match status" value="2"/>
</dbReference>
<feature type="coiled-coil region" evidence="4">
    <location>
        <begin position="191"/>
        <end position="225"/>
    </location>
</feature>
<dbReference type="Pfam" id="PF00612">
    <property type="entry name" value="IQ"/>
    <property type="match status" value="2"/>
</dbReference>
<dbReference type="PANTHER" id="PTHR32295:SF233">
    <property type="entry name" value="IQ CALMODULIN-BINDING MOTIF PROTEIN"/>
    <property type="match status" value="1"/>
</dbReference>
<reference evidence="7 8" key="1">
    <citation type="submission" date="2024-01" db="EMBL/GenBank/DDBJ databases">
        <title>The genomes of 5 underutilized Papilionoideae crops provide insights into root nodulation and disease resistanc.</title>
        <authorList>
            <person name="Yuan L."/>
        </authorList>
    </citation>
    <scope>NUCLEOTIDE SEQUENCE [LARGE SCALE GENOMIC DNA]</scope>
    <source>
        <strain evidence="7">ZHUSHIDOU_FW_LH</strain>
        <tissue evidence="7">Leaf</tissue>
    </source>
</reference>
<keyword evidence="1" id="KW-0112">Calmodulin-binding</keyword>
<evidence type="ECO:0000256" key="5">
    <source>
        <dbReference type="SAM" id="MobiDB-lite"/>
    </source>
</evidence>
<protein>
    <recommendedName>
        <fullName evidence="6">DUF4005 domain-containing protein</fullName>
    </recommendedName>
</protein>
<feature type="region of interest" description="Disordered" evidence="5">
    <location>
        <begin position="381"/>
        <end position="479"/>
    </location>
</feature>
<dbReference type="GO" id="GO:0005516">
    <property type="term" value="F:calmodulin binding"/>
    <property type="evidence" value="ECO:0007669"/>
    <property type="project" value="UniProtKB-KW"/>
</dbReference>
<comment type="subunit">
    <text evidence="3">Binds to multiple calmodulin (CaM) in the presence of Ca(2+) and CaM-like proteins.</text>
</comment>
<evidence type="ECO:0000259" key="6">
    <source>
        <dbReference type="Pfam" id="PF13178"/>
    </source>
</evidence>
<dbReference type="InterPro" id="IPR000048">
    <property type="entry name" value="IQ_motif_EF-hand-BS"/>
</dbReference>
<comment type="caution">
    <text evidence="7">The sequence shown here is derived from an EMBL/GenBank/DDBJ whole genome shotgun (WGS) entry which is preliminary data.</text>
</comment>
<feature type="domain" description="DUF4005" evidence="6">
    <location>
        <begin position="378"/>
        <end position="435"/>
    </location>
</feature>
<gene>
    <name evidence="7" type="ORF">RIF29_11453</name>
</gene>
<proteinExistence type="inferred from homology"/>
<evidence type="ECO:0000256" key="2">
    <source>
        <dbReference type="ARBA" id="ARBA00024341"/>
    </source>
</evidence>
<accession>A0AAN9P0T1</accession>
<dbReference type="AlphaFoldDB" id="A0AAN9P0T1"/>
<feature type="compositionally biased region" description="Basic and acidic residues" evidence="5">
    <location>
        <begin position="49"/>
        <end position="63"/>
    </location>
</feature>
<feature type="region of interest" description="Disordered" evidence="5">
    <location>
        <begin position="42"/>
        <end position="63"/>
    </location>
</feature>
<feature type="compositionally biased region" description="Basic and acidic residues" evidence="5">
    <location>
        <begin position="239"/>
        <end position="248"/>
    </location>
</feature>
<dbReference type="EMBL" id="JAYWIO010000002">
    <property type="protein sequence ID" value="KAK7282561.1"/>
    <property type="molecule type" value="Genomic_DNA"/>
</dbReference>
<evidence type="ECO:0000256" key="3">
    <source>
        <dbReference type="ARBA" id="ARBA00024378"/>
    </source>
</evidence>
<name>A0AAN9P0T1_CROPI</name>
<dbReference type="PANTHER" id="PTHR32295">
    <property type="entry name" value="IQ-DOMAIN 5-RELATED"/>
    <property type="match status" value="1"/>
</dbReference>
<keyword evidence="4" id="KW-0175">Coiled coil</keyword>
<feature type="compositionally biased region" description="Polar residues" evidence="5">
    <location>
        <begin position="422"/>
        <end position="445"/>
    </location>
</feature>
<evidence type="ECO:0000256" key="1">
    <source>
        <dbReference type="ARBA" id="ARBA00022860"/>
    </source>
</evidence>
<dbReference type="Proteomes" id="UP001372338">
    <property type="component" value="Unassembled WGS sequence"/>
</dbReference>
<organism evidence="7 8">
    <name type="scientific">Crotalaria pallida</name>
    <name type="common">Smooth rattlebox</name>
    <name type="synonym">Crotalaria striata</name>
    <dbReference type="NCBI Taxonomy" id="3830"/>
    <lineage>
        <taxon>Eukaryota</taxon>
        <taxon>Viridiplantae</taxon>
        <taxon>Streptophyta</taxon>
        <taxon>Embryophyta</taxon>
        <taxon>Tracheophyta</taxon>
        <taxon>Spermatophyta</taxon>
        <taxon>Magnoliopsida</taxon>
        <taxon>eudicotyledons</taxon>
        <taxon>Gunneridae</taxon>
        <taxon>Pentapetalae</taxon>
        <taxon>rosids</taxon>
        <taxon>fabids</taxon>
        <taxon>Fabales</taxon>
        <taxon>Fabaceae</taxon>
        <taxon>Papilionoideae</taxon>
        <taxon>50 kb inversion clade</taxon>
        <taxon>genistoids sensu lato</taxon>
        <taxon>core genistoids</taxon>
        <taxon>Crotalarieae</taxon>
        <taxon>Crotalaria</taxon>
    </lineage>
</organism>
<evidence type="ECO:0000313" key="7">
    <source>
        <dbReference type="EMBL" id="KAK7282561.1"/>
    </source>
</evidence>
<keyword evidence="8" id="KW-1185">Reference proteome</keyword>
<comment type="similarity">
    <text evidence="2">Belongs to the IQD family.</text>
</comment>
<dbReference type="InterPro" id="IPR025064">
    <property type="entry name" value="DUF4005"/>
</dbReference>
<feature type="compositionally biased region" description="Polar residues" evidence="5">
    <location>
        <begin position="85"/>
        <end position="94"/>
    </location>
</feature>
<dbReference type="Gene3D" id="1.20.5.190">
    <property type="match status" value="1"/>
</dbReference>
<dbReference type="PROSITE" id="PS50096">
    <property type="entry name" value="IQ"/>
    <property type="match status" value="2"/>
</dbReference>
<sequence>MPRLYTIILCNNICLITRFVSLHMYMGKKGGSWFSSVKKVFKSSSKDSTPPDKKKDKEEKWQHEAPEVVSFEHFPVESSPDDVTNEGSTTSTPVTEDRTHAIAFAEATAAAAEAAVAAAQAAARVVRMAGYGRHTKEERAATVIQSYYRGYLARRALRALKGLVRLQALVRGHNVRKQAQMTMRCMQALVRVQARVKARRLQLTKEKLQRTLEEHEQRELKLEQEPVAPYKPMSPMRKLHSDGWDNRRQSSQRIQKNDLRKHEAAMKRERALAYAFNCQQQQQQYMQIDPPSVDDIGSYANECEAAQWGWNWLERWMSSQPHHVRNMGAPREMTTITTTATTTTDDMSEEKTVEMDMVAPPDSAHSNIGLMGQDFFDSSPLSDRNHHRQHSAGVPSYMAPTQSAKAKVRNQGPFRQRAPNGPNWNCSTKRSSLTGLGCDSSSSGGATAAHQFLKSPSPQINGVRLQSRRISSGSPDNMGFEDWALPLGAHGWP</sequence>
<evidence type="ECO:0000256" key="4">
    <source>
        <dbReference type="SAM" id="Coils"/>
    </source>
</evidence>
<dbReference type="CDD" id="cd23767">
    <property type="entry name" value="IQCD"/>
    <property type="match status" value="1"/>
</dbReference>
<dbReference type="Pfam" id="PF13178">
    <property type="entry name" value="DUF4005"/>
    <property type="match status" value="1"/>
</dbReference>